<reference evidence="3" key="1">
    <citation type="journal article" date="2016" name="Proc. Natl. Acad. Sci. U.S.A.">
        <title>Lipid metabolic changes in an early divergent fungus govern the establishment of a mutualistic symbiosis with endobacteria.</title>
        <authorList>
            <person name="Lastovetsky O.A."/>
            <person name="Gaspar M.L."/>
            <person name="Mondo S.J."/>
            <person name="LaButti K.M."/>
            <person name="Sandor L."/>
            <person name="Grigoriev I.V."/>
            <person name="Henry S.A."/>
            <person name="Pawlowska T.E."/>
        </authorList>
    </citation>
    <scope>NUCLEOTIDE SEQUENCE [LARGE SCALE GENOMIC DNA]</scope>
    <source>
        <strain evidence="3">ATCC 52814</strain>
    </source>
</reference>
<feature type="domain" description="Spermatogenesis-associated protein 20-like TRX" evidence="1">
    <location>
        <begin position="9"/>
        <end position="170"/>
    </location>
</feature>
<dbReference type="GO" id="GO:0005975">
    <property type="term" value="P:carbohydrate metabolic process"/>
    <property type="evidence" value="ECO:0007669"/>
    <property type="project" value="InterPro"/>
</dbReference>
<protein>
    <submittedName>
        <fullName evidence="3">Spermatogenesis-associated protein 20</fullName>
    </submittedName>
</protein>
<dbReference type="InterPro" id="IPR012878">
    <property type="entry name" value="Beta-AFase-like_GH127_cat"/>
</dbReference>
<dbReference type="PIRSF" id="PIRSF006402">
    <property type="entry name" value="UCP006402_thioredoxin"/>
    <property type="match status" value="1"/>
</dbReference>
<dbReference type="Proteomes" id="UP000242414">
    <property type="component" value="Unassembled WGS sequence"/>
</dbReference>
<evidence type="ECO:0000259" key="1">
    <source>
        <dbReference type="Pfam" id="PF03190"/>
    </source>
</evidence>
<dbReference type="OrthoDB" id="1923667at2759"/>
<dbReference type="CDD" id="cd02955">
    <property type="entry name" value="SSP411"/>
    <property type="match status" value="1"/>
</dbReference>
<dbReference type="AlphaFoldDB" id="A0A1X0RCU6"/>
<proteinExistence type="predicted"/>
<sequence>MSDNKHKYTNRLINEKSPYLLQHAHNPVDWYPWGNEAFELAKKENKPIFLSIGYSTCHWCHVMEHESFEDEKVAEIMNEYYVNIKVDREENPGVDRLYMTFVQLTTGHGGWPMSIFLTPELTPFFGGSYFPPQDRYGSPGFKTLLTRIARMWAANPNEIRSSGKNIIGQLQDYAATLPATEDGINFMEILEDTYDHFENSFDAIDGGFGKAPKFPTPVQLKFLMDYYHLIQRSSSESASKAIDMVTFTLKKIASGGIHDHVGSGFHRYSTDKKWHVPHFEKMLYDQAQLLSLYSFAYLITKESIFADVANDIILYVSRDLRHPDGGFYSAEDADSYPNEEATKKLEGAFCVWESAELEDLLGAEVARVYSVHYGVKKNGNVSPSQDPHKELTNKNVLMETGSLADTAKAVGKSEEDVRDIIKTANAKLWKHRSQARPKPHRDEKILVTWNGMMISGLIHAYQAIKNENALSLAISAAEFIYKNLYNASSHTLIRSFCEGASDIGGVIDDYSNLIQSLLDLYEATLDEKWVEWAAHLQEKQNELFFDDANGGFFNVTTSDTSILIRMKDDQDGAEPSANAVALKNLARLSFFLGNDEYMKKAQATVQAFQVPLTKYPFALPAFVSSFILVAHGSKEIVLAGRFDEKLQEFIQTANDIYLPNRILIYAKPDGFIARKNAVVGEIASKGVQEPTAYICKDFSCGLPIYSPEEFKTSIKD</sequence>
<dbReference type="Pfam" id="PF03190">
    <property type="entry name" value="Thioredox_DsbH"/>
    <property type="match status" value="1"/>
</dbReference>
<organism evidence="3">
    <name type="scientific">Rhizopus microsporus var. microsporus</name>
    <dbReference type="NCBI Taxonomy" id="86635"/>
    <lineage>
        <taxon>Eukaryota</taxon>
        <taxon>Fungi</taxon>
        <taxon>Fungi incertae sedis</taxon>
        <taxon>Mucoromycota</taxon>
        <taxon>Mucoromycotina</taxon>
        <taxon>Mucoromycetes</taxon>
        <taxon>Mucorales</taxon>
        <taxon>Mucorineae</taxon>
        <taxon>Rhizopodaceae</taxon>
        <taxon>Rhizopus</taxon>
    </lineage>
</organism>
<dbReference type="InterPro" id="IPR008928">
    <property type="entry name" value="6-hairpin_glycosidase_sf"/>
</dbReference>
<dbReference type="PANTHER" id="PTHR42899:SF1">
    <property type="entry name" value="SPERMATOGENESIS-ASSOCIATED PROTEIN 20"/>
    <property type="match status" value="1"/>
</dbReference>
<feature type="domain" description="Non-reducing end beta-L-arabinofuranosidase-like GH127 catalytic" evidence="2">
    <location>
        <begin position="451"/>
        <end position="541"/>
    </location>
</feature>
<dbReference type="VEuPathDB" id="FungiDB:BCV72DRAFT_333350"/>
<dbReference type="Pfam" id="PF07944">
    <property type="entry name" value="Beta-AFase-like_GH127_cat"/>
    <property type="match status" value="1"/>
</dbReference>
<dbReference type="SUPFAM" id="SSF52833">
    <property type="entry name" value="Thioredoxin-like"/>
    <property type="match status" value="1"/>
</dbReference>
<dbReference type="InterPro" id="IPR036249">
    <property type="entry name" value="Thioredoxin-like_sf"/>
</dbReference>
<evidence type="ECO:0000313" key="3">
    <source>
        <dbReference type="EMBL" id="ORE09849.1"/>
    </source>
</evidence>
<dbReference type="InterPro" id="IPR024705">
    <property type="entry name" value="Ssp411"/>
</dbReference>
<dbReference type="SUPFAM" id="SSF48208">
    <property type="entry name" value="Six-hairpin glycosidases"/>
    <property type="match status" value="1"/>
</dbReference>
<dbReference type="Gene3D" id="1.50.10.20">
    <property type="match status" value="1"/>
</dbReference>
<dbReference type="EMBL" id="KV921871">
    <property type="protein sequence ID" value="ORE09849.1"/>
    <property type="molecule type" value="Genomic_DNA"/>
</dbReference>
<dbReference type="InterPro" id="IPR004879">
    <property type="entry name" value="Ssp411-like_TRX"/>
</dbReference>
<name>A0A1X0RCU6_RHIZD</name>
<dbReference type="PANTHER" id="PTHR42899">
    <property type="entry name" value="SPERMATOGENESIS-ASSOCIATED PROTEIN 20"/>
    <property type="match status" value="1"/>
</dbReference>
<accession>A0A1X0RCU6</accession>
<evidence type="ECO:0000259" key="2">
    <source>
        <dbReference type="Pfam" id="PF07944"/>
    </source>
</evidence>
<dbReference type="Gene3D" id="3.40.30.10">
    <property type="entry name" value="Glutaredoxin"/>
    <property type="match status" value="1"/>
</dbReference>
<gene>
    <name evidence="3" type="ORF">BCV72DRAFT_333350</name>
</gene>